<evidence type="ECO:0000256" key="1">
    <source>
        <dbReference type="SAM" id="SignalP"/>
    </source>
</evidence>
<dbReference type="InterPro" id="IPR009971">
    <property type="entry name" value="DUF1496"/>
</dbReference>
<dbReference type="EMBL" id="PYMK01000004">
    <property type="protein sequence ID" value="PSU30418.1"/>
    <property type="molecule type" value="Genomic_DNA"/>
</dbReference>
<dbReference type="Pfam" id="PF07383">
    <property type="entry name" value="DUF1496"/>
    <property type="match status" value="1"/>
</dbReference>
<dbReference type="RefSeq" id="WP_082955629.1">
    <property type="nucleotide sequence ID" value="NZ_LZFA01000043.1"/>
</dbReference>
<evidence type="ECO:0000313" key="3">
    <source>
        <dbReference type="Proteomes" id="UP000240254"/>
    </source>
</evidence>
<dbReference type="AlphaFoldDB" id="A0A2T3IPZ7"/>
<dbReference type="OrthoDB" id="6400575at2"/>
<proteinExistence type="predicted"/>
<organism evidence="2 3">
    <name type="scientific">Photobacterium aquimaris</name>
    <dbReference type="NCBI Taxonomy" id="512643"/>
    <lineage>
        <taxon>Bacteria</taxon>
        <taxon>Pseudomonadati</taxon>
        <taxon>Pseudomonadota</taxon>
        <taxon>Gammaproteobacteria</taxon>
        <taxon>Vibrionales</taxon>
        <taxon>Vibrionaceae</taxon>
        <taxon>Photobacterium</taxon>
    </lineage>
</organism>
<name>A0A2T3IPZ7_9GAMM</name>
<gene>
    <name evidence="2" type="ORF">CTM88_05255</name>
</gene>
<reference evidence="2 3" key="1">
    <citation type="submission" date="2018-03" db="EMBL/GenBank/DDBJ databases">
        <title>Whole genome sequencing of Histamine producing bacteria.</title>
        <authorList>
            <person name="Butler K."/>
        </authorList>
    </citation>
    <scope>NUCLEOTIDE SEQUENCE [LARGE SCALE GENOMIC DNA]</scope>
    <source>
        <strain evidence="2 3">BS2</strain>
    </source>
</reference>
<dbReference type="Proteomes" id="UP000240254">
    <property type="component" value="Unassembled WGS sequence"/>
</dbReference>
<feature type="chain" id="PRO_5015753604" evidence="1">
    <location>
        <begin position="25"/>
        <end position="107"/>
    </location>
</feature>
<evidence type="ECO:0000313" key="2">
    <source>
        <dbReference type="EMBL" id="PSU30418.1"/>
    </source>
</evidence>
<sequence>MMRFLKLGWLATIGVMASGTDSHAAQYSTKDVGSIAPVVALKVGDLQQRHCLYAGKSYSEGAVMTTANIVLECRPASSIELNGALKWIERTQMPDNVDLSNSITINK</sequence>
<protein>
    <submittedName>
        <fullName evidence="2">DUF1496 domain-containing protein</fullName>
    </submittedName>
</protein>
<accession>A0A2T3IPZ7</accession>
<feature type="signal peptide" evidence="1">
    <location>
        <begin position="1"/>
        <end position="24"/>
    </location>
</feature>
<comment type="caution">
    <text evidence="2">The sequence shown here is derived from an EMBL/GenBank/DDBJ whole genome shotgun (WGS) entry which is preliminary data.</text>
</comment>
<keyword evidence="1" id="KW-0732">Signal</keyword>